<dbReference type="EMBL" id="PYGA01000003">
    <property type="protein sequence ID" value="PSK99530.1"/>
    <property type="molecule type" value="Genomic_DNA"/>
</dbReference>
<dbReference type="PANTHER" id="PTHR43320:SF2">
    <property type="entry name" value="2-DEHYDRO-3-DEOXYGLUCONOKINASE_2-DEHYDRO-3-DEOXYGALACTONOKINASE"/>
    <property type="match status" value="1"/>
</dbReference>
<evidence type="ECO:0000313" key="6">
    <source>
        <dbReference type="Proteomes" id="UP000240542"/>
    </source>
</evidence>
<dbReference type="GO" id="GO:0016301">
    <property type="term" value="F:kinase activity"/>
    <property type="evidence" value="ECO:0007669"/>
    <property type="project" value="UniProtKB-KW"/>
</dbReference>
<gene>
    <name evidence="5" type="ORF">CLV63_103255</name>
</gene>
<dbReference type="PANTHER" id="PTHR43320">
    <property type="entry name" value="SUGAR KINASE"/>
    <property type="match status" value="1"/>
</dbReference>
<dbReference type="OrthoDB" id="9808601at2"/>
<keyword evidence="2" id="KW-0808">Transferase</keyword>
<dbReference type="Pfam" id="PF00294">
    <property type="entry name" value="PfkB"/>
    <property type="match status" value="1"/>
</dbReference>
<evidence type="ECO:0000313" key="5">
    <source>
        <dbReference type="EMBL" id="PSK99530.1"/>
    </source>
</evidence>
<dbReference type="AlphaFoldDB" id="A0A2P8DQQ2"/>
<dbReference type="Proteomes" id="UP000240542">
    <property type="component" value="Unassembled WGS sequence"/>
</dbReference>
<keyword evidence="3 5" id="KW-0418">Kinase</keyword>
<dbReference type="Gene3D" id="3.40.1190.20">
    <property type="match status" value="1"/>
</dbReference>
<dbReference type="RefSeq" id="WP_106581922.1">
    <property type="nucleotide sequence ID" value="NZ_PYGA01000003.1"/>
</dbReference>
<evidence type="ECO:0000256" key="2">
    <source>
        <dbReference type="ARBA" id="ARBA00022679"/>
    </source>
</evidence>
<evidence type="ECO:0000256" key="1">
    <source>
        <dbReference type="ARBA" id="ARBA00010688"/>
    </source>
</evidence>
<dbReference type="InterPro" id="IPR029056">
    <property type="entry name" value="Ribokinase-like"/>
</dbReference>
<reference evidence="5 6" key="1">
    <citation type="submission" date="2018-03" db="EMBL/GenBank/DDBJ databases">
        <title>Genomic Encyclopedia of Archaeal and Bacterial Type Strains, Phase II (KMG-II): from individual species to whole genera.</title>
        <authorList>
            <person name="Goeker M."/>
        </authorList>
    </citation>
    <scope>NUCLEOTIDE SEQUENCE [LARGE SCALE GENOMIC DNA]</scope>
    <source>
        <strain evidence="5 6">DSM 45312</strain>
    </source>
</reference>
<evidence type="ECO:0000259" key="4">
    <source>
        <dbReference type="Pfam" id="PF00294"/>
    </source>
</evidence>
<dbReference type="CDD" id="cd01166">
    <property type="entry name" value="KdgK"/>
    <property type="match status" value="1"/>
</dbReference>
<comment type="similarity">
    <text evidence="1">Belongs to the carbohydrate kinase PfkB family.</text>
</comment>
<protein>
    <submittedName>
        <fullName evidence="5">2-dehydro-3-deoxygluconokinase</fullName>
    </submittedName>
</protein>
<sequence>MAGSGGPGHGGPATRPDVLSVGETMVLLAPPSGAPLVDRPALDIEIGGAESNVACGVAQLGHRAAWLSRVGDDPFGRIITAELARRGVDTGAVTVDPDRPTGLYLKDPGRERTRVHYYRAGSAASAMAPDLAHGIRAAGARITHLSGITPVLSADCAALVESLLTERAPDAGPISFDVNHRPALWAAGPAGTALLPLARAADIVFIGRDEAEALWGTATDDAVRALLPDVGCLVVKDADIGATCYEGEQRTFVPALAVDVVEPVGAGDAFAAGFLSGLLDGRPARDRLRLGHIAAAATLQSVSDLAVLPPSAERERLIAAADADWPGLALPGPAA</sequence>
<dbReference type="InterPro" id="IPR052700">
    <property type="entry name" value="Carb_kinase_PfkB-like"/>
</dbReference>
<organism evidence="5 6">
    <name type="scientific">Murinocardiopsis flavida</name>
    <dbReference type="NCBI Taxonomy" id="645275"/>
    <lineage>
        <taxon>Bacteria</taxon>
        <taxon>Bacillati</taxon>
        <taxon>Actinomycetota</taxon>
        <taxon>Actinomycetes</taxon>
        <taxon>Streptosporangiales</taxon>
        <taxon>Nocardiopsidaceae</taxon>
        <taxon>Murinocardiopsis</taxon>
    </lineage>
</organism>
<dbReference type="InterPro" id="IPR011611">
    <property type="entry name" value="PfkB_dom"/>
</dbReference>
<keyword evidence="6" id="KW-1185">Reference proteome</keyword>
<proteinExistence type="inferred from homology"/>
<dbReference type="SUPFAM" id="SSF53613">
    <property type="entry name" value="Ribokinase-like"/>
    <property type="match status" value="1"/>
</dbReference>
<accession>A0A2P8DQQ2</accession>
<evidence type="ECO:0000256" key="3">
    <source>
        <dbReference type="ARBA" id="ARBA00022777"/>
    </source>
</evidence>
<comment type="caution">
    <text evidence="5">The sequence shown here is derived from an EMBL/GenBank/DDBJ whole genome shotgun (WGS) entry which is preliminary data.</text>
</comment>
<name>A0A2P8DQQ2_9ACTN</name>
<feature type="domain" description="Carbohydrate kinase PfkB" evidence="4">
    <location>
        <begin position="17"/>
        <end position="304"/>
    </location>
</feature>